<dbReference type="OrthoDB" id="5416084at2"/>
<sequence length="278" mass="30688">MKMTADLPVSDTPTLRSLLDTQTFDELKAQTIDNVRRHPSSVRERWLLFELLCLGGEWRRALQQLQTWATLEPEGASRAKLYRGLIQSEMFRAEVFGGQRTPGEIDPLPAWANSLVQANIRLGEGKLAAADELRTAAFNDAPATRGESTQIGAFEWLSDSDTRLGPVCELAVAGGYRWVPFDAMKSLTLGPITALTDLVWRSAVVGLRNAAVLRGYLPVRYPGSENGPSAIRLARETTWKDVGETGVIALGQKTWSTDKGDFGLLEIGECRFIHDEQT</sequence>
<dbReference type="RefSeq" id="WP_085486418.1">
    <property type="nucleotide sequence ID" value="NZ_FXAT01000006.1"/>
</dbReference>
<reference evidence="2" key="1">
    <citation type="submission" date="2017-04" db="EMBL/GenBank/DDBJ databases">
        <authorList>
            <person name="Varghese N."/>
            <person name="Submissions S."/>
        </authorList>
    </citation>
    <scope>NUCLEOTIDE SEQUENCE [LARGE SCALE GENOMIC DNA]</scope>
    <source>
        <strain evidence="2">LMG 29540</strain>
    </source>
</reference>
<accession>A0A1X7LKW3</accession>
<dbReference type="PIRSF" id="PIRSF029288">
    <property type="entry name" value="SciE_ImpE"/>
    <property type="match status" value="1"/>
</dbReference>
<dbReference type="STRING" id="1515439.SAMN06265784_106350"/>
<dbReference type="InterPro" id="IPR011990">
    <property type="entry name" value="TPR-like_helical_dom_sf"/>
</dbReference>
<protein>
    <submittedName>
        <fullName evidence="1">Type VI secretion system protein ImpE</fullName>
    </submittedName>
</protein>
<dbReference type="AlphaFoldDB" id="A0A1X7LKW3"/>
<dbReference type="SUPFAM" id="SSF144059">
    <property type="entry name" value="ImpE-like"/>
    <property type="match status" value="1"/>
</dbReference>
<dbReference type="Proteomes" id="UP000193228">
    <property type="component" value="Unassembled WGS sequence"/>
</dbReference>
<dbReference type="EMBL" id="FXAT01000006">
    <property type="protein sequence ID" value="SMG54290.1"/>
    <property type="molecule type" value="Genomic_DNA"/>
</dbReference>
<dbReference type="Pfam" id="PF07024">
    <property type="entry name" value="ImpE"/>
    <property type="match status" value="1"/>
</dbReference>
<keyword evidence="2" id="KW-1185">Reference proteome</keyword>
<gene>
    <name evidence="1" type="ORF">SAMN06265784_106350</name>
</gene>
<evidence type="ECO:0000313" key="2">
    <source>
        <dbReference type="Proteomes" id="UP000193228"/>
    </source>
</evidence>
<organism evidence="1 2">
    <name type="scientific">Paraburkholderia susongensis</name>
    <dbReference type="NCBI Taxonomy" id="1515439"/>
    <lineage>
        <taxon>Bacteria</taxon>
        <taxon>Pseudomonadati</taxon>
        <taxon>Pseudomonadota</taxon>
        <taxon>Betaproteobacteria</taxon>
        <taxon>Burkholderiales</taxon>
        <taxon>Burkholderiaceae</taxon>
        <taxon>Paraburkholderia</taxon>
    </lineage>
</organism>
<dbReference type="Gene3D" id="1.25.40.10">
    <property type="entry name" value="Tetratricopeptide repeat domain"/>
    <property type="match status" value="1"/>
</dbReference>
<proteinExistence type="predicted"/>
<name>A0A1X7LKW3_9BURK</name>
<dbReference type="InterPro" id="IPR009211">
    <property type="entry name" value="TagJ"/>
</dbReference>
<evidence type="ECO:0000313" key="1">
    <source>
        <dbReference type="EMBL" id="SMG54290.1"/>
    </source>
</evidence>